<comment type="caution">
    <text evidence="3">The sequence shown here is derived from an EMBL/GenBank/DDBJ whole genome shotgun (WGS) entry which is preliminary data.</text>
</comment>
<proteinExistence type="predicted"/>
<feature type="transmembrane region" description="Helical" evidence="2">
    <location>
        <begin position="109"/>
        <end position="132"/>
    </location>
</feature>
<evidence type="ECO:0000313" key="4">
    <source>
        <dbReference type="Proteomes" id="UP000271624"/>
    </source>
</evidence>
<dbReference type="RefSeq" id="WP_127080640.1">
    <property type="nucleotide sequence ID" value="NZ_RSCL01000004.1"/>
</dbReference>
<feature type="compositionally biased region" description="Polar residues" evidence="1">
    <location>
        <begin position="1"/>
        <end position="14"/>
    </location>
</feature>
<keyword evidence="2" id="KW-0472">Membrane</keyword>
<dbReference type="OrthoDB" id="512299at2"/>
<protein>
    <recommendedName>
        <fullName evidence="5">Transmembrane protein</fullName>
    </recommendedName>
</protein>
<sequence length="226" mass="25142">MENSQRVQQETSDAGTPAPENAPEHKPKKTVVSKHKSALRFFIRLVAYHPWLLVVALLGLFAGGAVLSVYSLGYAGRIEESQTNDMTEQAQVEIVESSSSPTAEKSSQFPIWVVMAIALSCGGGCLVIFRWLNSSKLSSKNQKRVNRYEERIAQRRYYQTEPQAPKKPPVFVPPKTSTHSPPTTRKTNTTVTILPPHNNSLGIHQEPLAQPVEARKQNPISFVVRK</sequence>
<reference evidence="3" key="2">
    <citation type="journal article" date="2019" name="Genome Biol. Evol.">
        <title>Day and night: Metabolic profiles and evolutionary relationships of six axenic non-marine cyanobacteria.</title>
        <authorList>
            <person name="Will S.E."/>
            <person name="Henke P."/>
            <person name="Boedeker C."/>
            <person name="Huang S."/>
            <person name="Brinkmann H."/>
            <person name="Rohde M."/>
            <person name="Jarek M."/>
            <person name="Friedl T."/>
            <person name="Seufert S."/>
            <person name="Schumacher M."/>
            <person name="Overmann J."/>
            <person name="Neumann-Schaal M."/>
            <person name="Petersen J."/>
        </authorList>
    </citation>
    <scope>NUCLEOTIDE SEQUENCE [LARGE SCALE GENOMIC DNA]</scope>
    <source>
        <strain evidence="3">PCC 7102</strain>
    </source>
</reference>
<evidence type="ECO:0008006" key="5">
    <source>
        <dbReference type="Google" id="ProtNLM"/>
    </source>
</evidence>
<keyword evidence="2" id="KW-0812">Transmembrane</keyword>
<evidence type="ECO:0000313" key="3">
    <source>
        <dbReference type="EMBL" id="RUT07782.1"/>
    </source>
</evidence>
<feature type="region of interest" description="Disordered" evidence="1">
    <location>
        <begin position="160"/>
        <end position="188"/>
    </location>
</feature>
<feature type="region of interest" description="Disordered" evidence="1">
    <location>
        <begin position="1"/>
        <end position="29"/>
    </location>
</feature>
<gene>
    <name evidence="3" type="ORF">DSM106972_020420</name>
</gene>
<dbReference type="EMBL" id="RSCL01000004">
    <property type="protein sequence ID" value="RUT07782.1"/>
    <property type="molecule type" value="Genomic_DNA"/>
</dbReference>
<reference evidence="3" key="1">
    <citation type="submission" date="2018-12" db="EMBL/GenBank/DDBJ databases">
        <authorList>
            <person name="Will S."/>
            <person name="Neumann-Schaal M."/>
            <person name="Henke P."/>
        </authorList>
    </citation>
    <scope>NUCLEOTIDE SEQUENCE</scope>
    <source>
        <strain evidence="3">PCC 7102</strain>
    </source>
</reference>
<dbReference type="AlphaFoldDB" id="A0A433VP30"/>
<feature type="region of interest" description="Disordered" evidence="1">
    <location>
        <begin position="207"/>
        <end position="226"/>
    </location>
</feature>
<dbReference type="Proteomes" id="UP000271624">
    <property type="component" value="Unassembled WGS sequence"/>
</dbReference>
<accession>A0A433VP30</accession>
<keyword evidence="4" id="KW-1185">Reference proteome</keyword>
<feature type="transmembrane region" description="Helical" evidence="2">
    <location>
        <begin position="45"/>
        <end position="70"/>
    </location>
</feature>
<organism evidence="3 4">
    <name type="scientific">Dulcicalothrix desertica PCC 7102</name>
    <dbReference type="NCBI Taxonomy" id="232991"/>
    <lineage>
        <taxon>Bacteria</taxon>
        <taxon>Bacillati</taxon>
        <taxon>Cyanobacteriota</taxon>
        <taxon>Cyanophyceae</taxon>
        <taxon>Nostocales</taxon>
        <taxon>Calotrichaceae</taxon>
        <taxon>Dulcicalothrix</taxon>
    </lineage>
</organism>
<name>A0A433VP30_9CYAN</name>
<evidence type="ECO:0000256" key="2">
    <source>
        <dbReference type="SAM" id="Phobius"/>
    </source>
</evidence>
<keyword evidence="2" id="KW-1133">Transmembrane helix</keyword>
<feature type="compositionally biased region" description="Low complexity" evidence="1">
    <location>
        <begin position="173"/>
        <end position="188"/>
    </location>
</feature>
<evidence type="ECO:0000256" key="1">
    <source>
        <dbReference type="SAM" id="MobiDB-lite"/>
    </source>
</evidence>